<dbReference type="EMBL" id="JANAVB010025999">
    <property type="protein sequence ID" value="KAJ6819715.1"/>
    <property type="molecule type" value="Genomic_DNA"/>
</dbReference>
<reference evidence="1" key="1">
    <citation type="journal article" date="2023" name="GigaByte">
        <title>Genome assembly of the bearded iris, Iris pallida Lam.</title>
        <authorList>
            <person name="Bruccoleri R.E."/>
            <person name="Oakeley E.J."/>
            <person name="Faust A.M.E."/>
            <person name="Altorfer M."/>
            <person name="Dessus-Babus S."/>
            <person name="Burckhardt D."/>
            <person name="Oertli M."/>
            <person name="Naumann U."/>
            <person name="Petersen F."/>
            <person name="Wong J."/>
        </authorList>
    </citation>
    <scope>NUCLEOTIDE SEQUENCE</scope>
    <source>
        <strain evidence="1">GSM-AAB239-AS_SAM_17_03QT</strain>
    </source>
</reference>
<dbReference type="PANTHER" id="PTHR31676:SF151">
    <property type="entry name" value="DUF538 FAMILY PROTEIN"/>
    <property type="match status" value="1"/>
</dbReference>
<reference evidence="1" key="2">
    <citation type="submission" date="2023-04" db="EMBL/GenBank/DDBJ databases">
        <authorList>
            <person name="Bruccoleri R.E."/>
            <person name="Oakeley E.J."/>
            <person name="Faust A.-M."/>
            <person name="Dessus-Babus S."/>
            <person name="Altorfer M."/>
            <person name="Burckhardt D."/>
            <person name="Oertli M."/>
            <person name="Naumann U."/>
            <person name="Petersen F."/>
            <person name="Wong J."/>
        </authorList>
    </citation>
    <scope>NUCLEOTIDE SEQUENCE</scope>
    <source>
        <strain evidence="1">GSM-AAB239-AS_SAM_17_03QT</strain>
        <tissue evidence="1">Leaf</tissue>
    </source>
</reference>
<evidence type="ECO:0000313" key="1">
    <source>
        <dbReference type="EMBL" id="KAJ6819715.1"/>
    </source>
</evidence>
<comment type="caution">
    <text evidence="1">The sequence shown here is derived from an EMBL/GenBank/DDBJ whole genome shotgun (WGS) entry which is preliminary data.</text>
</comment>
<accession>A0AAX6FUF3</accession>
<dbReference type="InterPro" id="IPR007493">
    <property type="entry name" value="DUF538"/>
</dbReference>
<protein>
    <submittedName>
        <fullName evidence="1">Uncharacterized protein</fullName>
    </submittedName>
</protein>
<dbReference type="Pfam" id="PF04398">
    <property type="entry name" value="DUF538"/>
    <property type="match status" value="1"/>
</dbReference>
<dbReference type="Proteomes" id="UP001140949">
    <property type="component" value="Unassembled WGS sequence"/>
</dbReference>
<dbReference type="SUPFAM" id="SSF141562">
    <property type="entry name" value="At5g01610-like"/>
    <property type="match status" value="1"/>
</dbReference>
<dbReference type="Gene3D" id="2.30.240.10">
    <property type="entry name" value="At5g01610-like"/>
    <property type="match status" value="1"/>
</dbReference>
<dbReference type="FunFam" id="2.30.240.10:FF:000002">
    <property type="entry name" value="Uncharacterized protein At3g07460"/>
    <property type="match status" value="1"/>
</dbReference>
<gene>
    <name evidence="1" type="ORF">M6B38_400910</name>
</gene>
<name>A0AAX6FUF3_IRIPA</name>
<organism evidence="1 2">
    <name type="scientific">Iris pallida</name>
    <name type="common">Sweet iris</name>
    <dbReference type="NCBI Taxonomy" id="29817"/>
    <lineage>
        <taxon>Eukaryota</taxon>
        <taxon>Viridiplantae</taxon>
        <taxon>Streptophyta</taxon>
        <taxon>Embryophyta</taxon>
        <taxon>Tracheophyta</taxon>
        <taxon>Spermatophyta</taxon>
        <taxon>Magnoliopsida</taxon>
        <taxon>Liliopsida</taxon>
        <taxon>Asparagales</taxon>
        <taxon>Iridaceae</taxon>
        <taxon>Iridoideae</taxon>
        <taxon>Irideae</taxon>
        <taxon>Iris</taxon>
    </lineage>
</organism>
<evidence type="ECO:0000313" key="2">
    <source>
        <dbReference type="Proteomes" id="UP001140949"/>
    </source>
</evidence>
<dbReference type="PANTHER" id="PTHR31676">
    <property type="entry name" value="T31J12.3 PROTEIN-RELATED"/>
    <property type="match status" value="1"/>
</dbReference>
<keyword evidence="2" id="KW-1185">Reference proteome</keyword>
<proteinExistence type="predicted"/>
<dbReference type="InterPro" id="IPR036758">
    <property type="entry name" value="At5g01610-like"/>
</dbReference>
<dbReference type="AlphaFoldDB" id="A0AAX6FUF3"/>
<sequence>MPLGANPSTSPPYSYSTSSSSLLHLKPSLNPSSPMSIPQTLTLTLVLLLVLLASTTSVAADQVHELLKSHGLPAGLLPKSVASFSFSPDTGLLEVTLDSPCYAKYDGLAYFDRVVRGNLSYGELAGVVGLKQEELFVWLPVKGILVSNPSSGVILFDIGLARKQLSLSLFEVPPDCTPEDEAGAISMVVANDDAASLGRKGRNQSQHRKKMF</sequence>